<protein>
    <submittedName>
        <fullName evidence="1">Uncharacterized protein</fullName>
    </submittedName>
</protein>
<organism evidence="1 2">
    <name type="scientific">Brassica cretica</name>
    <name type="common">Mustard</name>
    <dbReference type="NCBI Taxonomy" id="69181"/>
    <lineage>
        <taxon>Eukaryota</taxon>
        <taxon>Viridiplantae</taxon>
        <taxon>Streptophyta</taxon>
        <taxon>Embryophyta</taxon>
        <taxon>Tracheophyta</taxon>
        <taxon>Spermatophyta</taxon>
        <taxon>Magnoliopsida</taxon>
        <taxon>eudicotyledons</taxon>
        <taxon>Gunneridae</taxon>
        <taxon>Pentapetalae</taxon>
        <taxon>rosids</taxon>
        <taxon>malvids</taxon>
        <taxon>Brassicales</taxon>
        <taxon>Brassicaceae</taxon>
        <taxon>Brassiceae</taxon>
        <taxon>Brassica</taxon>
    </lineage>
</organism>
<sequence length="324" mass="36299">MDKLVRENGTGSFIKRFWKNLSLSCPRVEIIGTRDWKSGVLAKDLLDQTMYLGALMLAKAYWIVDDSSMTWDDHLNTESLQDVTVCHRMYCPGVCGNRRVAKTTQEVHYCGFPIAMKAWMGTSESLPSHMSLPFWNCEPGRTESPKGKLYKGSSVGSGKDWKNSTKVLSTSRIEVNWSTLLGVMFSPKCVSKDQEIAQKQRTEGFFVLIGSIPTGYRILDRAVVPTELDYGLVCAVRDELRADWSMSVYGMIRAMEGRGTDEIGLTGVMDAIRAEYVMTDLGVISDWFWDDAEHGWRTDSSGWLVGDQAVSLCSWSCGDGWLSD</sequence>
<dbReference type="EMBL" id="QGKV02000649">
    <property type="protein sequence ID" value="KAF3579227.1"/>
    <property type="molecule type" value="Genomic_DNA"/>
</dbReference>
<accession>A0ABQ7DMW0</accession>
<proteinExistence type="predicted"/>
<dbReference type="Proteomes" id="UP000266723">
    <property type="component" value="Unassembled WGS sequence"/>
</dbReference>
<comment type="caution">
    <text evidence="1">The sequence shown here is derived from an EMBL/GenBank/DDBJ whole genome shotgun (WGS) entry which is preliminary data.</text>
</comment>
<evidence type="ECO:0000313" key="1">
    <source>
        <dbReference type="EMBL" id="KAF3579227.1"/>
    </source>
</evidence>
<keyword evidence="2" id="KW-1185">Reference proteome</keyword>
<name>A0ABQ7DMW0_BRACR</name>
<evidence type="ECO:0000313" key="2">
    <source>
        <dbReference type="Proteomes" id="UP000266723"/>
    </source>
</evidence>
<reference evidence="1 2" key="1">
    <citation type="journal article" date="2020" name="BMC Genomics">
        <title>Intraspecific diversification of the crop wild relative Brassica cretica Lam. using demographic model selection.</title>
        <authorList>
            <person name="Kioukis A."/>
            <person name="Michalopoulou V.A."/>
            <person name="Briers L."/>
            <person name="Pirintsos S."/>
            <person name="Studholme D.J."/>
            <person name="Pavlidis P."/>
            <person name="Sarris P.F."/>
        </authorList>
    </citation>
    <scope>NUCLEOTIDE SEQUENCE [LARGE SCALE GENOMIC DNA]</scope>
    <source>
        <strain evidence="2">cv. PFS-1207/04</strain>
    </source>
</reference>
<gene>
    <name evidence="1" type="ORF">DY000_02028673</name>
</gene>